<gene>
    <name evidence="2" type="ORF">L2X98_33265</name>
</gene>
<organism evidence="2 3">
    <name type="scientific">Microbacterium elymi</name>
    <dbReference type="NCBI Taxonomy" id="2909587"/>
    <lineage>
        <taxon>Bacteria</taxon>
        <taxon>Bacillati</taxon>
        <taxon>Actinomycetota</taxon>
        <taxon>Actinomycetes</taxon>
        <taxon>Micrococcales</taxon>
        <taxon>Microbacteriaceae</taxon>
        <taxon>Microbacterium</taxon>
    </lineage>
</organism>
<reference evidence="2" key="1">
    <citation type="submission" date="2022-01" db="EMBL/GenBank/DDBJ databases">
        <title>Microbacterium eymi and Microbacterium rhizovicinus sp. nov., isolated from the rhizospheric soil of Elymus tsukushiensis, a plant native to the Dokdo Islands, Republic of Korea.</title>
        <authorList>
            <person name="Hwang Y.J."/>
        </authorList>
    </citation>
    <scope>NUCLEOTIDE SEQUENCE</scope>
    <source>
        <strain evidence="2">KUDC0405</strain>
    </source>
</reference>
<dbReference type="Proteomes" id="UP001054811">
    <property type="component" value="Chromosome"/>
</dbReference>
<protein>
    <submittedName>
        <fullName evidence="2">Uncharacterized protein</fullName>
    </submittedName>
</protein>
<accession>A0ABY5NJ64</accession>
<feature type="region of interest" description="Disordered" evidence="1">
    <location>
        <begin position="41"/>
        <end position="121"/>
    </location>
</feature>
<dbReference type="EMBL" id="CP091139">
    <property type="protein sequence ID" value="UUT35126.1"/>
    <property type="molecule type" value="Genomic_DNA"/>
</dbReference>
<proteinExistence type="predicted"/>
<keyword evidence="3" id="KW-1185">Reference proteome</keyword>
<name>A0ABY5NJ64_9MICO</name>
<evidence type="ECO:0000256" key="1">
    <source>
        <dbReference type="SAM" id="MobiDB-lite"/>
    </source>
</evidence>
<dbReference type="RefSeq" id="WP_259611676.1">
    <property type="nucleotide sequence ID" value="NZ_CP091139.2"/>
</dbReference>
<sequence length="134" mass="14282">MAPGKLRWTALNPGWDFGWAGTDAAPAHIAVGLTVPASMSSAASGASGWLGDQSWPDTGLARGRHDGGAGRHGAVSAGVRRRRGRDVAGRRGRERAVPAGRRLPGRPACSSPTARTRPDRRWPTWATPWRARCR</sequence>
<feature type="compositionally biased region" description="Basic and acidic residues" evidence="1">
    <location>
        <begin position="85"/>
        <end position="96"/>
    </location>
</feature>
<evidence type="ECO:0000313" key="3">
    <source>
        <dbReference type="Proteomes" id="UP001054811"/>
    </source>
</evidence>
<evidence type="ECO:0000313" key="2">
    <source>
        <dbReference type="EMBL" id="UUT35126.1"/>
    </source>
</evidence>